<keyword evidence="1" id="KW-0805">Transcription regulation</keyword>
<dbReference type="InterPro" id="IPR016032">
    <property type="entry name" value="Sig_transdc_resp-reg_C-effctor"/>
</dbReference>
<gene>
    <name evidence="5" type="ORF">HOQ43_13215</name>
</gene>
<dbReference type="EMBL" id="JABFXE010000547">
    <property type="protein sequence ID" value="NUQ89406.1"/>
    <property type="molecule type" value="Genomic_DNA"/>
</dbReference>
<comment type="caution">
    <text evidence="5">The sequence shown here is derived from an EMBL/GenBank/DDBJ whole genome shotgun (WGS) entry which is preliminary data.</text>
</comment>
<dbReference type="Pfam" id="PF00196">
    <property type="entry name" value="GerE"/>
    <property type="match status" value="1"/>
</dbReference>
<accession>A0A850CBS5</accession>
<evidence type="ECO:0000259" key="4">
    <source>
        <dbReference type="PROSITE" id="PS50043"/>
    </source>
</evidence>
<proteinExistence type="predicted"/>
<dbReference type="PROSITE" id="PS50043">
    <property type="entry name" value="HTH_LUXR_2"/>
    <property type="match status" value="1"/>
</dbReference>
<evidence type="ECO:0000256" key="1">
    <source>
        <dbReference type="ARBA" id="ARBA00023015"/>
    </source>
</evidence>
<dbReference type="SMART" id="SM00421">
    <property type="entry name" value="HTH_LUXR"/>
    <property type="match status" value="1"/>
</dbReference>
<dbReference type="SUPFAM" id="SSF46894">
    <property type="entry name" value="C-terminal effector domain of the bipartite response regulators"/>
    <property type="match status" value="1"/>
</dbReference>
<organism evidence="5 6">
    <name type="scientific">Glycomyces artemisiae</name>
    <dbReference type="NCBI Taxonomy" id="1076443"/>
    <lineage>
        <taxon>Bacteria</taxon>
        <taxon>Bacillati</taxon>
        <taxon>Actinomycetota</taxon>
        <taxon>Actinomycetes</taxon>
        <taxon>Glycomycetales</taxon>
        <taxon>Glycomycetaceae</taxon>
        <taxon>Glycomyces</taxon>
    </lineage>
</organism>
<evidence type="ECO:0000313" key="5">
    <source>
        <dbReference type="EMBL" id="NUQ89406.1"/>
    </source>
</evidence>
<dbReference type="PANTHER" id="PTHR44688:SF16">
    <property type="entry name" value="DNA-BINDING TRANSCRIPTIONAL ACTIVATOR DEVR_DOSR"/>
    <property type="match status" value="1"/>
</dbReference>
<keyword evidence="2" id="KW-0238">DNA-binding</keyword>
<evidence type="ECO:0000256" key="2">
    <source>
        <dbReference type="ARBA" id="ARBA00023125"/>
    </source>
</evidence>
<evidence type="ECO:0000313" key="6">
    <source>
        <dbReference type="Proteomes" id="UP000574690"/>
    </source>
</evidence>
<dbReference type="Proteomes" id="UP000574690">
    <property type="component" value="Unassembled WGS sequence"/>
</dbReference>
<dbReference type="CDD" id="cd06170">
    <property type="entry name" value="LuxR_C_like"/>
    <property type="match status" value="1"/>
</dbReference>
<feature type="non-terminal residue" evidence="5">
    <location>
        <position position="1"/>
    </location>
</feature>
<keyword evidence="3" id="KW-0804">Transcription</keyword>
<dbReference type="GO" id="GO:0003677">
    <property type="term" value="F:DNA binding"/>
    <property type="evidence" value="ECO:0007669"/>
    <property type="project" value="UniProtKB-KW"/>
</dbReference>
<dbReference type="GO" id="GO:0006355">
    <property type="term" value="P:regulation of DNA-templated transcription"/>
    <property type="evidence" value="ECO:0007669"/>
    <property type="project" value="InterPro"/>
</dbReference>
<protein>
    <submittedName>
        <fullName evidence="5">Helix-turn-helix transcriptional regulator</fullName>
    </submittedName>
</protein>
<feature type="domain" description="HTH luxR-type" evidence="4">
    <location>
        <begin position="158"/>
        <end position="223"/>
    </location>
</feature>
<dbReference type="InterPro" id="IPR036388">
    <property type="entry name" value="WH-like_DNA-bd_sf"/>
</dbReference>
<evidence type="ECO:0000256" key="3">
    <source>
        <dbReference type="ARBA" id="ARBA00023163"/>
    </source>
</evidence>
<sequence length="228" mass="25234">RYASVLERLEWAAAGPSRHAFVWRYAWPDYVEAAAKTGDPRRGDALLERYATWADSTGQTGPLAVLHRARALAAGDDRAEHWYESALALHLRHEQPFDLARTRLVYGEWLRRHRRRSEARLQLEAAKEAFDRLGAAPWSARAAGELRAAGASVAERAADDPFAALTPQELQVVRLAVTGATNRDIGARLFLSPRTVAYHLYKAFPKLGITSRTELGRLAPGSPSASVE</sequence>
<dbReference type="PRINTS" id="PR00038">
    <property type="entry name" value="HTHLUXR"/>
</dbReference>
<dbReference type="PANTHER" id="PTHR44688">
    <property type="entry name" value="DNA-BINDING TRANSCRIPTIONAL ACTIVATOR DEVR_DOSR"/>
    <property type="match status" value="1"/>
</dbReference>
<name>A0A850CBS5_9ACTN</name>
<dbReference type="AlphaFoldDB" id="A0A850CBS5"/>
<reference evidence="5 6" key="1">
    <citation type="submission" date="2020-05" db="EMBL/GenBank/DDBJ databases">
        <title>DNA-SIP metagenomic assembled genomes.</title>
        <authorList>
            <person name="Yu J."/>
        </authorList>
    </citation>
    <scope>NUCLEOTIDE SEQUENCE [LARGE SCALE GENOMIC DNA]</scope>
    <source>
        <strain evidence="5">Bin5.27</strain>
    </source>
</reference>
<dbReference type="InterPro" id="IPR000792">
    <property type="entry name" value="Tscrpt_reg_LuxR_C"/>
</dbReference>
<dbReference type="Gene3D" id="1.10.10.10">
    <property type="entry name" value="Winged helix-like DNA-binding domain superfamily/Winged helix DNA-binding domain"/>
    <property type="match status" value="1"/>
</dbReference>